<dbReference type="InParanoid" id="A0A1S0U7P4"/>
<reference evidence="1" key="1">
    <citation type="submission" date="2012-04" db="EMBL/GenBank/DDBJ databases">
        <title>The Genome Sequence of Loa loa.</title>
        <authorList>
            <consortium name="The Broad Institute Genome Sequencing Platform"/>
            <consortium name="Broad Institute Genome Sequencing Center for Infectious Disease"/>
            <person name="Nutman T.B."/>
            <person name="Fink D.L."/>
            <person name="Russ C."/>
            <person name="Young S."/>
            <person name="Zeng Q."/>
            <person name="Gargeya S."/>
            <person name="Alvarado L."/>
            <person name="Berlin A."/>
            <person name="Chapman S.B."/>
            <person name="Chen Z."/>
            <person name="Freedman E."/>
            <person name="Gellesch M."/>
            <person name="Goldberg J."/>
            <person name="Griggs A."/>
            <person name="Gujja S."/>
            <person name="Heilman E.R."/>
            <person name="Heiman D."/>
            <person name="Howarth C."/>
            <person name="Mehta T."/>
            <person name="Neiman D."/>
            <person name="Pearson M."/>
            <person name="Roberts A."/>
            <person name="Saif S."/>
            <person name="Shea T."/>
            <person name="Shenoy N."/>
            <person name="Sisk P."/>
            <person name="Stolte C."/>
            <person name="Sykes S."/>
            <person name="White J."/>
            <person name="Yandava C."/>
            <person name="Haas B."/>
            <person name="Henn M.R."/>
            <person name="Nusbaum C."/>
            <person name="Birren B."/>
        </authorList>
    </citation>
    <scope>NUCLEOTIDE SEQUENCE [LARGE SCALE GENOMIC DNA]</scope>
</reference>
<protein>
    <submittedName>
        <fullName evidence="1">Uncharacterized protein</fullName>
    </submittedName>
</protein>
<dbReference type="KEGG" id="loa:LOAG_01934"/>
<evidence type="ECO:0000313" key="1">
    <source>
        <dbReference type="EMBL" id="EFO26542.1"/>
    </source>
</evidence>
<organism evidence="1">
    <name type="scientific">Loa loa</name>
    <name type="common">Eye worm</name>
    <name type="synonym">Filaria loa</name>
    <dbReference type="NCBI Taxonomy" id="7209"/>
    <lineage>
        <taxon>Eukaryota</taxon>
        <taxon>Metazoa</taxon>
        <taxon>Ecdysozoa</taxon>
        <taxon>Nematoda</taxon>
        <taxon>Chromadorea</taxon>
        <taxon>Rhabditida</taxon>
        <taxon>Spirurina</taxon>
        <taxon>Spiruromorpha</taxon>
        <taxon>Filarioidea</taxon>
        <taxon>Onchocercidae</taxon>
        <taxon>Loa</taxon>
    </lineage>
</organism>
<proteinExistence type="predicted"/>
<accession>A0A1S0U7P4</accession>
<dbReference type="CTD" id="9939320"/>
<name>A0A1S0U7P4_LOALO</name>
<dbReference type="RefSeq" id="XP_003137520.1">
    <property type="nucleotide sequence ID" value="XM_003137472.1"/>
</dbReference>
<dbReference type="EMBL" id="JH712197">
    <property type="protein sequence ID" value="EFO26542.1"/>
    <property type="molecule type" value="Genomic_DNA"/>
</dbReference>
<gene>
    <name evidence="1" type="ORF">LOAG_01934</name>
</gene>
<dbReference type="AlphaFoldDB" id="A0A1S0U7P4"/>
<sequence length="134" mass="15525">MSFLSTSPTHLIPCVIHTYVFTRSVSLSNHLLMTYPCRDLMMTMMNCNENIGVNMLSALYLYANILRKTKNEIKQKVDKVLSKNEKFLPYLQLQTLVNVVERYVDYRIVLTYSKVPFRKLHVSKKSALTCISIA</sequence>
<dbReference type="GeneID" id="9939320"/>